<evidence type="ECO:0000256" key="1">
    <source>
        <dbReference type="SAM" id="Phobius"/>
    </source>
</evidence>
<name>A0A835VKJ1_VANPL</name>
<dbReference type="AlphaFoldDB" id="A0A835VKJ1"/>
<dbReference type="PANTHER" id="PTHR35462">
    <property type="match status" value="1"/>
</dbReference>
<reference evidence="2 3" key="1">
    <citation type="journal article" date="2020" name="Nat. Food">
        <title>A phased Vanilla planifolia genome enables genetic improvement of flavour and production.</title>
        <authorList>
            <person name="Hasing T."/>
            <person name="Tang H."/>
            <person name="Brym M."/>
            <person name="Khazi F."/>
            <person name="Huang T."/>
            <person name="Chambers A.H."/>
        </authorList>
    </citation>
    <scope>NUCLEOTIDE SEQUENCE [LARGE SCALE GENOMIC DNA]</scope>
    <source>
        <tissue evidence="2">Leaf</tissue>
    </source>
</reference>
<keyword evidence="1" id="KW-1133">Transmembrane helix</keyword>
<dbReference type="Proteomes" id="UP000639772">
    <property type="component" value="Chromosome 1"/>
</dbReference>
<sequence>MEQGEPWLGIDKVEHLLACMLITILVSVLVRRSRRPFLRRWSVAIGSIASLVVGAAKEAADEIGIWKSSGASLRDAAADALGVVLAAAILALAGRILSYGHGRYGLDRKLKERLLGLDHEIFRLALQPTLISALARIGLFALIDVAIPLGNTSFDYSQTLLFQVSVNHVSFVADVSSHYGSSLAAEQSHMESAPVARRLTVARLNDDKRYGGRLWNQVLGRVVVISMTDCWP</sequence>
<feature type="transmembrane region" description="Helical" evidence="1">
    <location>
        <begin position="12"/>
        <end position="30"/>
    </location>
</feature>
<dbReference type="EMBL" id="JADCNM010000001">
    <property type="protein sequence ID" value="KAG0499976.1"/>
    <property type="molecule type" value="Genomic_DNA"/>
</dbReference>
<keyword evidence="1" id="KW-0472">Membrane</keyword>
<evidence type="ECO:0000313" key="2">
    <source>
        <dbReference type="EMBL" id="KAG0499976.1"/>
    </source>
</evidence>
<keyword evidence="1" id="KW-0812">Transmembrane</keyword>
<proteinExistence type="predicted"/>
<feature type="transmembrane region" description="Helical" evidence="1">
    <location>
        <begin position="37"/>
        <end position="56"/>
    </location>
</feature>
<dbReference type="PANTHER" id="PTHR35462:SF2">
    <property type="entry name" value="TRANSMEMBRANE PROTEIN"/>
    <property type="match status" value="1"/>
</dbReference>
<gene>
    <name evidence="2" type="ORF">HPP92_000048</name>
</gene>
<dbReference type="OrthoDB" id="772152at2759"/>
<feature type="transmembrane region" description="Helical" evidence="1">
    <location>
        <begin position="76"/>
        <end position="100"/>
    </location>
</feature>
<evidence type="ECO:0000313" key="3">
    <source>
        <dbReference type="Proteomes" id="UP000639772"/>
    </source>
</evidence>
<organism evidence="2 3">
    <name type="scientific">Vanilla planifolia</name>
    <name type="common">Vanilla</name>
    <dbReference type="NCBI Taxonomy" id="51239"/>
    <lineage>
        <taxon>Eukaryota</taxon>
        <taxon>Viridiplantae</taxon>
        <taxon>Streptophyta</taxon>
        <taxon>Embryophyta</taxon>
        <taxon>Tracheophyta</taxon>
        <taxon>Spermatophyta</taxon>
        <taxon>Magnoliopsida</taxon>
        <taxon>Liliopsida</taxon>
        <taxon>Asparagales</taxon>
        <taxon>Orchidaceae</taxon>
        <taxon>Vanilloideae</taxon>
        <taxon>Vanilleae</taxon>
        <taxon>Vanilla</taxon>
    </lineage>
</organism>
<comment type="caution">
    <text evidence="2">The sequence shown here is derived from an EMBL/GenBank/DDBJ whole genome shotgun (WGS) entry which is preliminary data.</text>
</comment>
<accession>A0A835VKJ1</accession>
<protein>
    <submittedName>
        <fullName evidence="2">Uncharacterized protein</fullName>
    </submittedName>
</protein>